<evidence type="ECO:0000313" key="5">
    <source>
        <dbReference type="RefSeq" id="XP_034243157.1"/>
    </source>
</evidence>
<protein>
    <submittedName>
        <fullName evidence="5">Zinc finger protein 414-like</fullName>
    </submittedName>
</protein>
<feature type="compositionally biased region" description="Acidic residues" evidence="2">
    <location>
        <begin position="99"/>
        <end position="108"/>
    </location>
</feature>
<dbReference type="AlphaFoldDB" id="A0A6P8Z896"/>
<feature type="region of interest" description="Disordered" evidence="2">
    <location>
        <begin position="42"/>
        <end position="109"/>
    </location>
</feature>
<gene>
    <name evidence="5" type="primary">LOC117646381</name>
</gene>
<reference evidence="5" key="1">
    <citation type="submission" date="2025-08" db="UniProtKB">
        <authorList>
            <consortium name="RefSeq"/>
        </authorList>
    </citation>
    <scope>IDENTIFICATION</scope>
    <source>
        <tissue evidence="5">Total insect</tissue>
    </source>
</reference>
<name>A0A6P8Z896_THRPL</name>
<evidence type="ECO:0000256" key="1">
    <source>
        <dbReference type="PROSITE-ProRule" id="PRU00042"/>
    </source>
</evidence>
<sequence length="203" mass="22304">MHRRFNVNGVGKGARRLSAEKGSTACASRRLAVKPDFGMRHFGARGPLLKSLPTPQDPPPSVTPPRENPSVSAPCDQEAAGQDAAAHLQPSLGSRDSSEESEAAEDEAAGPANRVGWCITPGCDLEFASWADHVEHQREVHCLAFRSYLCSLCLDCVSMYPHMRRHELVAEDFQCASCSAQFVDFKSLHRHGLLFHRLEPQDD</sequence>
<feature type="region of interest" description="Disordered" evidence="2">
    <location>
        <begin position="1"/>
        <end position="24"/>
    </location>
</feature>
<dbReference type="InterPro" id="IPR013087">
    <property type="entry name" value="Znf_C2H2_type"/>
</dbReference>
<dbReference type="PROSITE" id="PS50157">
    <property type="entry name" value="ZINC_FINGER_C2H2_2"/>
    <property type="match status" value="1"/>
</dbReference>
<accession>A0A6P8Z896</accession>
<keyword evidence="4" id="KW-1185">Reference proteome</keyword>
<keyword evidence="1" id="KW-0479">Metal-binding</keyword>
<dbReference type="GO" id="GO:0008270">
    <property type="term" value="F:zinc ion binding"/>
    <property type="evidence" value="ECO:0007669"/>
    <property type="project" value="UniProtKB-KW"/>
</dbReference>
<dbReference type="Proteomes" id="UP000515158">
    <property type="component" value="Unplaced"/>
</dbReference>
<feature type="domain" description="C2H2-type" evidence="3">
    <location>
        <begin position="173"/>
        <end position="201"/>
    </location>
</feature>
<keyword evidence="1" id="KW-0863">Zinc-finger</keyword>
<feature type="compositionally biased region" description="Pro residues" evidence="2">
    <location>
        <begin position="55"/>
        <end position="67"/>
    </location>
</feature>
<dbReference type="PROSITE" id="PS00028">
    <property type="entry name" value="ZINC_FINGER_C2H2_1"/>
    <property type="match status" value="1"/>
</dbReference>
<evidence type="ECO:0000259" key="3">
    <source>
        <dbReference type="PROSITE" id="PS50157"/>
    </source>
</evidence>
<dbReference type="KEGG" id="tpal:117646381"/>
<dbReference type="GeneID" id="117646381"/>
<dbReference type="RefSeq" id="XP_034243157.1">
    <property type="nucleotide sequence ID" value="XM_034387266.1"/>
</dbReference>
<dbReference type="InParanoid" id="A0A6P8Z896"/>
<organism evidence="5">
    <name type="scientific">Thrips palmi</name>
    <name type="common">Melon thrips</name>
    <dbReference type="NCBI Taxonomy" id="161013"/>
    <lineage>
        <taxon>Eukaryota</taxon>
        <taxon>Metazoa</taxon>
        <taxon>Ecdysozoa</taxon>
        <taxon>Arthropoda</taxon>
        <taxon>Hexapoda</taxon>
        <taxon>Insecta</taxon>
        <taxon>Pterygota</taxon>
        <taxon>Neoptera</taxon>
        <taxon>Paraneoptera</taxon>
        <taxon>Thysanoptera</taxon>
        <taxon>Terebrantia</taxon>
        <taxon>Thripoidea</taxon>
        <taxon>Thripidae</taxon>
        <taxon>Thrips</taxon>
    </lineage>
</organism>
<evidence type="ECO:0000256" key="2">
    <source>
        <dbReference type="SAM" id="MobiDB-lite"/>
    </source>
</evidence>
<evidence type="ECO:0000313" key="4">
    <source>
        <dbReference type="Proteomes" id="UP000515158"/>
    </source>
</evidence>
<proteinExistence type="predicted"/>
<keyword evidence="1" id="KW-0862">Zinc</keyword>